<evidence type="ECO:0000256" key="1">
    <source>
        <dbReference type="SAM" id="MobiDB-lite"/>
    </source>
</evidence>
<evidence type="ECO:0000313" key="3">
    <source>
        <dbReference type="Proteomes" id="UP000765509"/>
    </source>
</evidence>
<sequence length="90" mass="9972">MSSYIQLKNSLGPEKTEDLLKGWTPMSCKGKVQKIEAWLKSQSMLSEDKKKKLAQEKDNSPVESPQASTSAKKGKESSKEQSEGQEKGKV</sequence>
<feature type="region of interest" description="Disordered" evidence="1">
    <location>
        <begin position="46"/>
        <end position="90"/>
    </location>
</feature>
<reference evidence="2" key="1">
    <citation type="submission" date="2021-03" db="EMBL/GenBank/DDBJ databases">
        <title>Draft genome sequence of rust myrtle Austropuccinia psidii MF-1, a brazilian biotype.</title>
        <authorList>
            <person name="Quecine M.C."/>
            <person name="Pachon D.M.R."/>
            <person name="Bonatelli M.L."/>
            <person name="Correr F.H."/>
            <person name="Franceschini L.M."/>
            <person name="Leite T.F."/>
            <person name="Margarido G.R.A."/>
            <person name="Almeida C.A."/>
            <person name="Ferrarezi J.A."/>
            <person name="Labate C.A."/>
        </authorList>
    </citation>
    <scope>NUCLEOTIDE SEQUENCE</scope>
    <source>
        <strain evidence="2">MF-1</strain>
    </source>
</reference>
<organism evidence="2 3">
    <name type="scientific">Austropuccinia psidii MF-1</name>
    <dbReference type="NCBI Taxonomy" id="1389203"/>
    <lineage>
        <taxon>Eukaryota</taxon>
        <taxon>Fungi</taxon>
        <taxon>Dikarya</taxon>
        <taxon>Basidiomycota</taxon>
        <taxon>Pucciniomycotina</taxon>
        <taxon>Pucciniomycetes</taxon>
        <taxon>Pucciniales</taxon>
        <taxon>Sphaerophragmiaceae</taxon>
        <taxon>Austropuccinia</taxon>
    </lineage>
</organism>
<comment type="caution">
    <text evidence="2">The sequence shown here is derived from an EMBL/GenBank/DDBJ whole genome shotgun (WGS) entry which is preliminary data.</text>
</comment>
<feature type="compositionally biased region" description="Basic and acidic residues" evidence="1">
    <location>
        <begin position="46"/>
        <end position="60"/>
    </location>
</feature>
<dbReference type="EMBL" id="AVOT02132959">
    <property type="protein sequence ID" value="MBW0589104.1"/>
    <property type="molecule type" value="Genomic_DNA"/>
</dbReference>
<evidence type="ECO:0000313" key="2">
    <source>
        <dbReference type="EMBL" id="MBW0589104.1"/>
    </source>
</evidence>
<proteinExistence type="predicted"/>
<gene>
    <name evidence="2" type="ORF">O181_128819</name>
</gene>
<name>A0A9Q3L0S2_9BASI</name>
<dbReference type="AlphaFoldDB" id="A0A9Q3L0S2"/>
<feature type="compositionally biased region" description="Polar residues" evidence="1">
    <location>
        <begin position="61"/>
        <end position="71"/>
    </location>
</feature>
<feature type="compositionally biased region" description="Basic and acidic residues" evidence="1">
    <location>
        <begin position="73"/>
        <end position="90"/>
    </location>
</feature>
<feature type="region of interest" description="Disordered" evidence="1">
    <location>
        <begin position="1"/>
        <end position="21"/>
    </location>
</feature>
<dbReference type="Proteomes" id="UP000765509">
    <property type="component" value="Unassembled WGS sequence"/>
</dbReference>
<accession>A0A9Q3L0S2</accession>
<protein>
    <submittedName>
        <fullName evidence="2">Uncharacterized protein</fullName>
    </submittedName>
</protein>
<keyword evidence="3" id="KW-1185">Reference proteome</keyword>